<proteinExistence type="predicted"/>
<evidence type="ECO:0000313" key="2">
    <source>
        <dbReference type="Proteomes" id="UP001243330"/>
    </source>
</evidence>
<comment type="caution">
    <text evidence="1">The sequence shown here is derived from an EMBL/GenBank/DDBJ whole genome shotgun (WGS) entry which is preliminary data.</text>
</comment>
<protein>
    <submittedName>
        <fullName evidence="1">Uncharacterized protein</fullName>
    </submittedName>
</protein>
<accession>A0AAD9AYC5</accession>
<sequence length="140" mass="15649">MPLSISIRLRGNIRTHHLRGTPATQLFLASATYPTYLRATQYSAEFTSADETLMQDFLSPTHWPMQAGHPRLGSSIPSHTLRDLLDLPLASTWSNLCATPMPEGQPNPDQHLGPDPDNISTMAHAFWYLLRQPPAFGDWV</sequence>
<name>A0AAD9AYC5_9PEZI</name>
<dbReference type="AlphaFoldDB" id="A0AAD9AYC5"/>
<organism evidence="1 2">
    <name type="scientific">Colletotrichum chrysophilum</name>
    <dbReference type="NCBI Taxonomy" id="1836956"/>
    <lineage>
        <taxon>Eukaryota</taxon>
        <taxon>Fungi</taxon>
        <taxon>Dikarya</taxon>
        <taxon>Ascomycota</taxon>
        <taxon>Pezizomycotina</taxon>
        <taxon>Sordariomycetes</taxon>
        <taxon>Hypocreomycetidae</taxon>
        <taxon>Glomerellales</taxon>
        <taxon>Glomerellaceae</taxon>
        <taxon>Colletotrichum</taxon>
        <taxon>Colletotrichum gloeosporioides species complex</taxon>
    </lineage>
</organism>
<gene>
    <name evidence="1" type="ORF">CCHR01_01321</name>
</gene>
<reference evidence="1" key="1">
    <citation type="submission" date="2023-01" db="EMBL/GenBank/DDBJ databases">
        <title>Colletotrichum chrysophilum M932 genome sequence.</title>
        <authorList>
            <person name="Baroncelli R."/>
        </authorList>
    </citation>
    <scope>NUCLEOTIDE SEQUENCE</scope>
    <source>
        <strain evidence="1">M932</strain>
    </source>
</reference>
<dbReference type="Proteomes" id="UP001243330">
    <property type="component" value="Unassembled WGS sequence"/>
</dbReference>
<keyword evidence="2" id="KW-1185">Reference proteome</keyword>
<dbReference type="EMBL" id="JAQOWY010000013">
    <property type="protein sequence ID" value="KAK1856107.1"/>
    <property type="molecule type" value="Genomic_DNA"/>
</dbReference>
<evidence type="ECO:0000313" key="1">
    <source>
        <dbReference type="EMBL" id="KAK1856107.1"/>
    </source>
</evidence>